<dbReference type="InterPro" id="IPR012904">
    <property type="entry name" value="OGG_N"/>
</dbReference>
<protein>
    <recommendedName>
        <fullName evidence="2">DNA-(apurinic or apyrimidinic site) lyase</fullName>
        <ecNumber evidence="2">4.2.99.18</ecNumber>
    </recommendedName>
</protein>
<evidence type="ECO:0000313" key="11">
    <source>
        <dbReference type="Proteomes" id="UP000038045"/>
    </source>
</evidence>
<dbReference type="PANTHER" id="PTHR10242">
    <property type="entry name" value="8-OXOGUANINE DNA GLYCOSYLASE"/>
    <property type="match status" value="1"/>
</dbReference>
<evidence type="ECO:0000256" key="5">
    <source>
        <dbReference type="ARBA" id="ARBA00023204"/>
    </source>
</evidence>
<dbReference type="WBParaSite" id="PTRK_0000669000.1">
    <property type="protein sequence ID" value="PTRK_0000669000.1"/>
    <property type="gene ID" value="PTRK_0000669000"/>
</dbReference>
<evidence type="ECO:0000259" key="10">
    <source>
        <dbReference type="SMART" id="SM00478"/>
    </source>
</evidence>
<dbReference type="InterPro" id="IPR052054">
    <property type="entry name" value="Oxidative_DNA_repair_enzyme"/>
</dbReference>
<evidence type="ECO:0000256" key="2">
    <source>
        <dbReference type="ARBA" id="ARBA00012720"/>
    </source>
</evidence>
<dbReference type="PANTHER" id="PTHR10242:SF2">
    <property type="entry name" value="N-GLYCOSYLASE_DNA LYASE"/>
    <property type="match status" value="1"/>
</dbReference>
<evidence type="ECO:0000256" key="8">
    <source>
        <dbReference type="ARBA" id="ARBA00023295"/>
    </source>
</evidence>
<sequence>MPIVKISKNVLNLEISLFNGQSFRWRTINNPTSTEYYGVAYDRVWRIERLNDKNVKYDVLHCFSNTNEDKDREIFHHYFNLDINVITLSKEWSNDIYFKKIVQQHPHLLGIRILNQELFETIISFICSSNNNVTRISKMVEKICELYGECFEYEGMKFYSLPSVEKLGKIENIDEVLKKNMFGYRAKYLAKTFETLNNLGGSKYLELLKEKDVLEARMHLLGLQGIGRKVADCILLMGLRHYHVVPCDIHVKRLVKNNYIPTMDEKKFSSKDVIEVQSLFEEKFGKYAGWVQSILFTVQLLSIKVN</sequence>
<comment type="catalytic activity">
    <reaction evidence="9">
        <text>2'-deoxyribonucleotide-(2'-deoxyribose 5'-phosphate)-2'-deoxyribonucleotide-DNA = a 3'-end 2'-deoxyribonucleotide-(2,3-dehydro-2,3-deoxyribose 5'-phosphate)-DNA + a 5'-end 5'-phospho-2'-deoxyribonucleoside-DNA + H(+)</text>
        <dbReference type="Rhea" id="RHEA:66592"/>
        <dbReference type="Rhea" id="RHEA-COMP:13180"/>
        <dbReference type="Rhea" id="RHEA-COMP:16897"/>
        <dbReference type="Rhea" id="RHEA-COMP:17067"/>
        <dbReference type="ChEBI" id="CHEBI:15378"/>
        <dbReference type="ChEBI" id="CHEBI:136412"/>
        <dbReference type="ChEBI" id="CHEBI:157695"/>
        <dbReference type="ChEBI" id="CHEBI:167181"/>
        <dbReference type="EC" id="4.2.99.18"/>
    </reaction>
</comment>
<evidence type="ECO:0000256" key="3">
    <source>
        <dbReference type="ARBA" id="ARBA00022763"/>
    </source>
</evidence>
<dbReference type="Gene3D" id="3.30.310.40">
    <property type="match status" value="1"/>
</dbReference>
<dbReference type="GO" id="GO:0005634">
    <property type="term" value="C:nucleus"/>
    <property type="evidence" value="ECO:0007669"/>
    <property type="project" value="TreeGrafter"/>
</dbReference>
<dbReference type="Gene3D" id="1.10.1670.10">
    <property type="entry name" value="Helix-hairpin-Helix base-excision DNA repair enzymes (C-terminal)"/>
    <property type="match status" value="1"/>
</dbReference>
<dbReference type="SUPFAM" id="SSF55945">
    <property type="entry name" value="TATA-box binding protein-like"/>
    <property type="match status" value="1"/>
</dbReference>
<keyword evidence="3" id="KW-0227">DNA damage</keyword>
<evidence type="ECO:0000256" key="1">
    <source>
        <dbReference type="ARBA" id="ARBA00010679"/>
    </source>
</evidence>
<organism evidence="11 12">
    <name type="scientific">Parastrongyloides trichosuri</name>
    <name type="common">Possum-specific nematode worm</name>
    <dbReference type="NCBI Taxonomy" id="131310"/>
    <lineage>
        <taxon>Eukaryota</taxon>
        <taxon>Metazoa</taxon>
        <taxon>Ecdysozoa</taxon>
        <taxon>Nematoda</taxon>
        <taxon>Chromadorea</taxon>
        <taxon>Rhabditida</taxon>
        <taxon>Tylenchina</taxon>
        <taxon>Panagrolaimomorpha</taxon>
        <taxon>Strongyloidoidea</taxon>
        <taxon>Strongyloididae</taxon>
        <taxon>Parastrongyloides</taxon>
    </lineage>
</organism>
<keyword evidence="4" id="KW-0378">Hydrolase</keyword>
<dbReference type="GO" id="GO:0003684">
    <property type="term" value="F:damaged DNA binding"/>
    <property type="evidence" value="ECO:0007669"/>
    <property type="project" value="InterPro"/>
</dbReference>
<proteinExistence type="inferred from homology"/>
<dbReference type="AlphaFoldDB" id="A0A0N4ZG12"/>
<evidence type="ECO:0000256" key="7">
    <source>
        <dbReference type="ARBA" id="ARBA00023268"/>
    </source>
</evidence>
<dbReference type="CDD" id="cd00056">
    <property type="entry name" value="ENDO3c"/>
    <property type="match status" value="1"/>
</dbReference>
<keyword evidence="8" id="KW-0326">Glycosidase</keyword>
<dbReference type="InterPro" id="IPR003265">
    <property type="entry name" value="HhH-GPD_domain"/>
</dbReference>
<keyword evidence="6" id="KW-0456">Lyase</keyword>
<evidence type="ECO:0000256" key="4">
    <source>
        <dbReference type="ARBA" id="ARBA00022801"/>
    </source>
</evidence>
<keyword evidence="5" id="KW-0234">DNA repair</keyword>
<dbReference type="InterPro" id="IPR023170">
    <property type="entry name" value="HhH_base_excis_C"/>
</dbReference>
<feature type="domain" description="HhH-GPD" evidence="10">
    <location>
        <begin position="127"/>
        <end position="300"/>
    </location>
</feature>
<dbReference type="InterPro" id="IPR011257">
    <property type="entry name" value="DNA_glycosylase"/>
</dbReference>
<evidence type="ECO:0000313" key="12">
    <source>
        <dbReference type="WBParaSite" id="PTRK_0000669000.1"/>
    </source>
</evidence>
<dbReference type="GO" id="GO:0140078">
    <property type="term" value="F:class I DNA-(apurinic or apyrimidinic site) endonuclease activity"/>
    <property type="evidence" value="ECO:0007669"/>
    <property type="project" value="UniProtKB-EC"/>
</dbReference>
<dbReference type="SUPFAM" id="SSF48150">
    <property type="entry name" value="DNA-glycosylase"/>
    <property type="match status" value="1"/>
</dbReference>
<name>A0A0N4ZG12_PARTI</name>
<accession>A0A0N4ZG12</accession>
<dbReference type="GO" id="GO:0006289">
    <property type="term" value="P:nucleotide-excision repair"/>
    <property type="evidence" value="ECO:0007669"/>
    <property type="project" value="InterPro"/>
</dbReference>
<comment type="similarity">
    <text evidence="1">Belongs to the type-1 OGG1 family.</text>
</comment>
<keyword evidence="11" id="KW-1185">Reference proteome</keyword>
<keyword evidence="7" id="KW-0511">Multifunctional enzyme</keyword>
<dbReference type="Gene3D" id="1.10.340.30">
    <property type="entry name" value="Hypothetical protein, domain 2"/>
    <property type="match status" value="1"/>
</dbReference>
<dbReference type="GO" id="GO:0006285">
    <property type="term" value="P:base-excision repair, AP site formation"/>
    <property type="evidence" value="ECO:0007669"/>
    <property type="project" value="TreeGrafter"/>
</dbReference>
<evidence type="ECO:0000256" key="9">
    <source>
        <dbReference type="ARBA" id="ARBA00044632"/>
    </source>
</evidence>
<dbReference type="Pfam" id="PF07934">
    <property type="entry name" value="OGG_N"/>
    <property type="match status" value="1"/>
</dbReference>
<evidence type="ECO:0000256" key="6">
    <source>
        <dbReference type="ARBA" id="ARBA00023239"/>
    </source>
</evidence>
<reference evidence="12" key="1">
    <citation type="submission" date="2017-02" db="UniProtKB">
        <authorList>
            <consortium name="WormBaseParasite"/>
        </authorList>
    </citation>
    <scope>IDENTIFICATION</scope>
</reference>
<dbReference type="GO" id="GO:0034039">
    <property type="term" value="F:8-oxo-7,8-dihydroguanine DNA N-glycosylase activity"/>
    <property type="evidence" value="ECO:0007669"/>
    <property type="project" value="TreeGrafter"/>
</dbReference>
<dbReference type="Proteomes" id="UP000038045">
    <property type="component" value="Unplaced"/>
</dbReference>
<dbReference type="EC" id="4.2.99.18" evidence="2"/>
<dbReference type="Pfam" id="PF00730">
    <property type="entry name" value="HhH-GPD"/>
    <property type="match status" value="1"/>
</dbReference>
<dbReference type="SMART" id="SM00478">
    <property type="entry name" value="ENDO3c"/>
    <property type="match status" value="1"/>
</dbReference>
<dbReference type="STRING" id="131310.A0A0N4ZG12"/>